<dbReference type="Pfam" id="PF14681">
    <property type="entry name" value="UPRTase"/>
    <property type="match status" value="1"/>
</dbReference>
<dbReference type="OrthoDB" id="106623at2759"/>
<dbReference type="InterPro" id="IPR000836">
    <property type="entry name" value="PRTase_dom"/>
</dbReference>
<reference evidence="2 3" key="1">
    <citation type="submission" date="2013-12" db="EMBL/GenBank/DDBJ databases">
        <title>Draft genome of the parsitic nematode Ancylostoma duodenale.</title>
        <authorList>
            <person name="Mitreva M."/>
        </authorList>
    </citation>
    <scope>NUCLEOTIDE SEQUENCE [LARGE SCALE GENOMIC DNA]</scope>
    <source>
        <strain evidence="2 3">Zhejiang</strain>
    </source>
</reference>
<proteinExistence type="predicted"/>
<accession>A0A0C2H032</accession>
<sequence>MKNERRTGDCIASIVLTTRDNIAVAKHANESRSISLDVKPEEGLDGLTLDENGRAHVAPLTMAVFIWLRRMNGIVDKEKDEEIEHFKENGTLALLGETNQILELQTILKDRNTDHSDFVFYADRLMRLVIEEALNKLPYTEITITTPTHCQYKGIQFMRGNCGVSLCRSGEAMEFALRQCCRSIRICKMLIGDEQRVLYARLIPDMSHRRVLLLYPVVSTGTTVLKAISALMDSRVEEENIYLTTLFITPQSVKSICNKFPRVTVITSDVTTGVPYSFAMKYFGTD</sequence>
<dbReference type="Proteomes" id="UP000054047">
    <property type="component" value="Unassembled WGS sequence"/>
</dbReference>
<protein>
    <recommendedName>
        <fullName evidence="1">Phosphoribosyltransferase domain-containing protein</fullName>
    </recommendedName>
</protein>
<feature type="domain" description="Phosphoribosyltransferase" evidence="1">
    <location>
        <begin position="97"/>
        <end position="271"/>
    </location>
</feature>
<dbReference type="FunFam" id="3.40.50.2020:FF:000090">
    <property type="entry name" value="Protein CBG07940"/>
    <property type="match status" value="1"/>
</dbReference>
<dbReference type="Gene3D" id="3.40.50.2020">
    <property type="match status" value="1"/>
</dbReference>
<name>A0A0C2H032_9BILA</name>
<keyword evidence="3" id="KW-1185">Reference proteome</keyword>
<dbReference type="CDD" id="cd06223">
    <property type="entry name" value="PRTases_typeI"/>
    <property type="match status" value="1"/>
</dbReference>
<dbReference type="EMBL" id="KN726827">
    <property type="protein sequence ID" value="KIH67125.1"/>
    <property type="molecule type" value="Genomic_DNA"/>
</dbReference>
<dbReference type="AlphaFoldDB" id="A0A0C2H032"/>
<evidence type="ECO:0000259" key="1">
    <source>
        <dbReference type="Pfam" id="PF14681"/>
    </source>
</evidence>
<organism evidence="2 3">
    <name type="scientific">Ancylostoma duodenale</name>
    <dbReference type="NCBI Taxonomy" id="51022"/>
    <lineage>
        <taxon>Eukaryota</taxon>
        <taxon>Metazoa</taxon>
        <taxon>Ecdysozoa</taxon>
        <taxon>Nematoda</taxon>
        <taxon>Chromadorea</taxon>
        <taxon>Rhabditida</taxon>
        <taxon>Rhabditina</taxon>
        <taxon>Rhabditomorpha</taxon>
        <taxon>Strongyloidea</taxon>
        <taxon>Ancylostomatidae</taxon>
        <taxon>Ancylostomatinae</taxon>
        <taxon>Ancylostoma</taxon>
    </lineage>
</organism>
<dbReference type="InterPro" id="IPR029057">
    <property type="entry name" value="PRTase-like"/>
</dbReference>
<dbReference type="SUPFAM" id="SSF53271">
    <property type="entry name" value="PRTase-like"/>
    <property type="match status" value="1"/>
</dbReference>
<evidence type="ECO:0000313" key="3">
    <source>
        <dbReference type="Proteomes" id="UP000054047"/>
    </source>
</evidence>
<gene>
    <name evidence="2" type="ORF">ANCDUO_02544</name>
</gene>
<evidence type="ECO:0000313" key="2">
    <source>
        <dbReference type="EMBL" id="KIH67125.1"/>
    </source>
</evidence>